<evidence type="ECO:0000259" key="2">
    <source>
        <dbReference type="PROSITE" id="PS50054"/>
    </source>
</evidence>
<organism evidence="3 4">
    <name type="scientific">Euplotes crassus</name>
    <dbReference type="NCBI Taxonomy" id="5936"/>
    <lineage>
        <taxon>Eukaryota</taxon>
        <taxon>Sar</taxon>
        <taxon>Alveolata</taxon>
        <taxon>Ciliophora</taxon>
        <taxon>Intramacronucleata</taxon>
        <taxon>Spirotrichea</taxon>
        <taxon>Hypotrichia</taxon>
        <taxon>Euplotida</taxon>
        <taxon>Euplotidae</taxon>
        <taxon>Moneuplotes</taxon>
    </lineage>
</organism>
<proteinExistence type="predicted"/>
<protein>
    <recommendedName>
        <fullName evidence="2">Tyrosine-protein phosphatase domain-containing protein</fullName>
    </recommendedName>
</protein>
<feature type="compositionally biased region" description="Basic and acidic residues" evidence="1">
    <location>
        <begin position="357"/>
        <end position="373"/>
    </location>
</feature>
<dbReference type="InterPro" id="IPR029021">
    <property type="entry name" value="Prot-tyrosine_phosphatase-like"/>
</dbReference>
<feature type="domain" description="Tyrosine-protein phosphatase" evidence="2">
    <location>
        <begin position="11"/>
        <end position="155"/>
    </location>
</feature>
<feature type="compositionally biased region" description="Polar residues" evidence="1">
    <location>
        <begin position="613"/>
        <end position="623"/>
    </location>
</feature>
<feature type="compositionally biased region" description="Basic and acidic residues" evidence="1">
    <location>
        <begin position="591"/>
        <end position="602"/>
    </location>
</feature>
<evidence type="ECO:0000313" key="4">
    <source>
        <dbReference type="Proteomes" id="UP001295684"/>
    </source>
</evidence>
<gene>
    <name evidence="3" type="ORF">ECRASSUSDP1_LOCUS887</name>
</gene>
<reference evidence="3" key="1">
    <citation type="submission" date="2023-07" db="EMBL/GenBank/DDBJ databases">
        <authorList>
            <consortium name="AG Swart"/>
            <person name="Singh M."/>
            <person name="Singh A."/>
            <person name="Seah K."/>
            <person name="Emmerich C."/>
        </authorList>
    </citation>
    <scope>NUCLEOTIDE SEQUENCE</scope>
    <source>
        <strain evidence="3">DP1</strain>
    </source>
</reference>
<feature type="region of interest" description="Disordered" evidence="1">
    <location>
        <begin position="328"/>
        <end position="431"/>
    </location>
</feature>
<dbReference type="InterPro" id="IPR020422">
    <property type="entry name" value="TYR_PHOSPHATASE_DUAL_dom"/>
</dbReference>
<comment type="caution">
    <text evidence="3">The sequence shown here is derived from an EMBL/GenBank/DDBJ whole genome shotgun (WGS) entry which is preliminary data.</text>
</comment>
<evidence type="ECO:0000256" key="1">
    <source>
        <dbReference type="SAM" id="MobiDB-lite"/>
    </source>
</evidence>
<feature type="region of interest" description="Disordered" evidence="1">
    <location>
        <begin position="542"/>
        <end position="635"/>
    </location>
</feature>
<name>A0AAD1X6U6_EUPCR</name>
<keyword evidence="4" id="KW-1185">Reference proteome</keyword>
<dbReference type="PROSITE" id="PS50054">
    <property type="entry name" value="TYR_PHOSPHATASE_DUAL"/>
    <property type="match status" value="1"/>
</dbReference>
<feature type="compositionally biased region" description="Basic residues" evidence="1">
    <location>
        <begin position="347"/>
        <end position="356"/>
    </location>
</feature>
<dbReference type="EMBL" id="CAMPGE010000835">
    <property type="protein sequence ID" value="CAI2359595.1"/>
    <property type="molecule type" value="Genomic_DNA"/>
</dbReference>
<dbReference type="Proteomes" id="UP001295684">
    <property type="component" value="Unassembled WGS sequence"/>
</dbReference>
<dbReference type="SUPFAM" id="SSF52799">
    <property type="entry name" value="(Phosphotyrosine protein) phosphatases II"/>
    <property type="match status" value="1"/>
</dbReference>
<feature type="compositionally biased region" description="Polar residues" evidence="1">
    <location>
        <begin position="328"/>
        <end position="339"/>
    </location>
</feature>
<dbReference type="PANTHER" id="PTHR46653:SF1">
    <property type="entry name" value="SPECIFICITY PROTEIN PHOSPHATASE, PUTATIVE-RELATED"/>
    <property type="match status" value="1"/>
</dbReference>
<evidence type="ECO:0000313" key="3">
    <source>
        <dbReference type="EMBL" id="CAI2359595.1"/>
    </source>
</evidence>
<dbReference type="CDD" id="cd14498">
    <property type="entry name" value="DSP"/>
    <property type="match status" value="1"/>
</dbReference>
<dbReference type="PANTHER" id="PTHR46653">
    <property type="entry name" value="SPECIFICITY PROTEIN PHOSPHATASE, PUTATIVE-RELATED"/>
    <property type="match status" value="1"/>
</dbReference>
<dbReference type="AlphaFoldDB" id="A0AAD1X6U6"/>
<dbReference type="Gene3D" id="3.90.190.10">
    <property type="entry name" value="Protein tyrosine phosphatase superfamily"/>
    <property type="match status" value="1"/>
</dbReference>
<accession>A0AAD1X6U6</accession>
<sequence>MIRNDPLITFGSIKIIDGLFVTDEIAAGDLEFISTNKVTRIINCCCKQIPNHWSSIGIKYLSFHWRENEIVKIKEETMTKIYDFINMSLKKSECVLVHCINNESVLYLIAGIFLMLKFKWSVNKAIQYLCIKQPCFYIVPQYHKSLQKLEHIMRAKYREDVSEEWDLQKIKTKEEMVITNTYINTRILMEEANQENIKEEEKDTNTFREQLQANVPPNNRNIGQKSSTYNNEIKATKPTTRIKFKEEIKTIIHSPLEEPNLAKRVKNLPEVNCHREETALSSILCNKEKVLKPIPVMPSQKMSNKNKNNSFIGGVGIGLRKINESLEQDPSSKLYQNDSTPKETKTNKAKKRVKSARPKDKKDKMKSKKDSNKYDYIPGFQPHAYLQESRPLKKGKKKPSSEKGERKKKSQATTAKQKNNFFQPTKGKMSLNPSTNEFQNILNKSGLSDIDMTKKFLLNKIANNETDADKYMKFIEAKNRKNAPDEEAKEIKGKKKNSKTGPVVNVNYNSYIRIGAYPPPVINTLIVNGNNYINHGNPHANKNFAEGGKNQKSKILASSGSSKTKTKARPSSGAQAKVRQQYGSVNTRSSKIKEPASSKKPQDAFNLVPFSVGQKNKLTTPTNQRDKPKKFKKSK</sequence>